<name>A0A2C6KW13_9APIC</name>
<dbReference type="VEuPathDB" id="ToxoDB:CSUI_005980"/>
<dbReference type="AlphaFoldDB" id="A0A2C6KW13"/>
<dbReference type="RefSeq" id="XP_067921884.1">
    <property type="nucleotide sequence ID" value="XM_068066145.1"/>
</dbReference>
<gene>
    <name evidence="2" type="ORF">CSUI_005980</name>
</gene>
<sequence>MYMRKTATYLRTSTRFSKDGLDTMEESLAFSQVSCGRIGGLSLFSVLSRYVNQVHRRVSSCGISTILLVPLLFFLREESCRHQSYNTNCLPGGSFFLVANAHDLTRDVALHRFISKHRPTSLDDDNDDEFSSSPPPSSVLSSGPLAPPLPPALNALPAEAEPEKPVSFPSFLAVTSFEPKPPPAREAGRFTVQAVTESPGPVSDVSGSSPTRQAGRFLVQAVTEFPGSGPTPTRKAGRFTV</sequence>
<proteinExistence type="predicted"/>
<accession>A0A2C6KW13</accession>
<keyword evidence="3" id="KW-1185">Reference proteome</keyword>
<dbReference type="Proteomes" id="UP000221165">
    <property type="component" value="Unassembled WGS sequence"/>
</dbReference>
<organism evidence="2 3">
    <name type="scientific">Cystoisospora suis</name>
    <dbReference type="NCBI Taxonomy" id="483139"/>
    <lineage>
        <taxon>Eukaryota</taxon>
        <taxon>Sar</taxon>
        <taxon>Alveolata</taxon>
        <taxon>Apicomplexa</taxon>
        <taxon>Conoidasida</taxon>
        <taxon>Coccidia</taxon>
        <taxon>Eucoccidiorida</taxon>
        <taxon>Eimeriorina</taxon>
        <taxon>Sarcocystidae</taxon>
        <taxon>Cystoisospora</taxon>
    </lineage>
</organism>
<feature type="region of interest" description="Disordered" evidence="1">
    <location>
        <begin position="118"/>
        <end position="156"/>
    </location>
</feature>
<evidence type="ECO:0000313" key="3">
    <source>
        <dbReference type="Proteomes" id="UP000221165"/>
    </source>
</evidence>
<evidence type="ECO:0000256" key="1">
    <source>
        <dbReference type="SAM" id="MobiDB-lite"/>
    </source>
</evidence>
<dbReference type="GeneID" id="94429356"/>
<evidence type="ECO:0000313" key="2">
    <source>
        <dbReference type="EMBL" id="PHJ20193.1"/>
    </source>
</evidence>
<dbReference type="EMBL" id="MIGC01002970">
    <property type="protein sequence ID" value="PHJ20193.1"/>
    <property type="molecule type" value="Genomic_DNA"/>
</dbReference>
<protein>
    <submittedName>
        <fullName evidence="2">Uncharacterized protein</fullName>
    </submittedName>
</protein>
<comment type="caution">
    <text evidence="2">The sequence shown here is derived from an EMBL/GenBank/DDBJ whole genome shotgun (WGS) entry which is preliminary data.</text>
</comment>
<feature type="non-terminal residue" evidence="2">
    <location>
        <position position="241"/>
    </location>
</feature>
<reference evidence="2 3" key="1">
    <citation type="journal article" date="2017" name="Int. J. Parasitol.">
        <title>The genome of the protozoan parasite Cystoisospora suis and a reverse vaccinology approach to identify vaccine candidates.</title>
        <authorList>
            <person name="Palmieri N."/>
            <person name="Shrestha A."/>
            <person name="Ruttkowski B."/>
            <person name="Beck T."/>
            <person name="Vogl C."/>
            <person name="Tomley F."/>
            <person name="Blake D.P."/>
            <person name="Joachim A."/>
        </authorList>
    </citation>
    <scope>NUCLEOTIDE SEQUENCE [LARGE SCALE GENOMIC DNA]</scope>
    <source>
        <strain evidence="2 3">Wien I</strain>
    </source>
</reference>